<dbReference type="RefSeq" id="XP_033386454.1">
    <property type="nucleotide sequence ID" value="XM_033521426.1"/>
</dbReference>
<feature type="compositionally biased region" description="Polar residues" evidence="1">
    <location>
        <begin position="13"/>
        <end position="30"/>
    </location>
</feature>
<feature type="compositionally biased region" description="Basic and acidic residues" evidence="1">
    <location>
        <begin position="199"/>
        <end position="210"/>
    </location>
</feature>
<keyword evidence="3" id="KW-1185">Reference proteome</keyword>
<evidence type="ECO:0000313" key="2">
    <source>
        <dbReference type="EMBL" id="KAF2018115.1"/>
    </source>
</evidence>
<feature type="compositionally biased region" description="Acidic residues" evidence="1">
    <location>
        <begin position="211"/>
        <end position="222"/>
    </location>
</feature>
<gene>
    <name evidence="2" type="ORF">BU24DRAFT_165038</name>
</gene>
<feature type="region of interest" description="Disordered" evidence="1">
    <location>
        <begin position="1"/>
        <end position="90"/>
    </location>
</feature>
<name>A0A6A5XXQ9_9PLEO</name>
<organism evidence="2 3">
    <name type="scientific">Aaosphaeria arxii CBS 175.79</name>
    <dbReference type="NCBI Taxonomy" id="1450172"/>
    <lineage>
        <taxon>Eukaryota</taxon>
        <taxon>Fungi</taxon>
        <taxon>Dikarya</taxon>
        <taxon>Ascomycota</taxon>
        <taxon>Pezizomycotina</taxon>
        <taxon>Dothideomycetes</taxon>
        <taxon>Pleosporomycetidae</taxon>
        <taxon>Pleosporales</taxon>
        <taxon>Pleosporales incertae sedis</taxon>
        <taxon>Aaosphaeria</taxon>
    </lineage>
</organism>
<feature type="compositionally biased region" description="Basic and acidic residues" evidence="1">
    <location>
        <begin position="70"/>
        <end position="89"/>
    </location>
</feature>
<dbReference type="OrthoDB" id="424402at2759"/>
<feature type="compositionally biased region" description="Basic residues" evidence="1">
    <location>
        <begin position="1"/>
        <end position="11"/>
    </location>
</feature>
<protein>
    <recommendedName>
        <fullName evidence="4">DNA/RNA-binding protein Alba-like domain-containing protein</fullName>
    </recommendedName>
</protein>
<dbReference type="Proteomes" id="UP000799778">
    <property type="component" value="Unassembled WGS sequence"/>
</dbReference>
<reference evidence="2" key="1">
    <citation type="journal article" date="2020" name="Stud. Mycol.">
        <title>101 Dothideomycetes genomes: a test case for predicting lifestyles and emergence of pathogens.</title>
        <authorList>
            <person name="Haridas S."/>
            <person name="Albert R."/>
            <person name="Binder M."/>
            <person name="Bloem J."/>
            <person name="Labutti K."/>
            <person name="Salamov A."/>
            <person name="Andreopoulos B."/>
            <person name="Baker S."/>
            <person name="Barry K."/>
            <person name="Bills G."/>
            <person name="Bluhm B."/>
            <person name="Cannon C."/>
            <person name="Castanera R."/>
            <person name="Culley D."/>
            <person name="Daum C."/>
            <person name="Ezra D."/>
            <person name="Gonzalez J."/>
            <person name="Henrissat B."/>
            <person name="Kuo A."/>
            <person name="Liang C."/>
            <person name="Lipzen A."/>
            <person name="Lutzoni F."/>
            <person name="Magnuson J."/>
            <person name="Mondo S."/>
            <person name="Nolan M."/>
            <person name="Ohm R."/>
            <person name="Pangilinan J."/>
            <person name="Park H.-J."/>
            <person name="Ramirez L."/>
            <person name="Alfaro M."/>
            <person name="Sun H."/>
            <person name="Tritt A."/>
            <person name="Yoshinaga Y."/>
            <person name="Zwiers L.-H."/>
            <person name="Turgeon B."/>
            <person name="Goodwin S."/>
            <person name="Spatafora J."/>
            <person name="Crous P."/>
            <person name="Grigoriev I."/>
        </authorList>
    </citation>
    <scope>NUCLEOTIDE SEQUENCE</scope>
    <source>
        <strain evidence="2">CBS 175.79</strain>
    </source>
</reference>
<sequence length="270" mass="29201">MSKNKQKKLARKASSSATSNDASKRQTLAPTATHEEAQPGDESIMSIAMTSSEGPTLPIIGGGGASTASEHTRAVETQAERGRGDKGRDNTALYTPWTFLPAPVRKSLAARIAPRAWGEYVVPVVLTRNQNVKSGINKLERLFGEVGGERIVAVSAQGDATVKVVGIVEMVKRLGKGGEGEGEECFMYLGLAEMEIQRKGEDGRGKKDGEGEGEDKDEFETLEEVKGRDKKRRAYTEPVLTVWMSKTRVPGLAEAYGEQTFRVSTAKERG</sequence>
<evidence type="ECO:0000256" key="1">
    <source>
        <dbReference type="SAM" id="MobiDB-lite"/>
    </source>
</evidence>
<proteinExistence type="predicted"/>
<evidence type="ECO:0000313" key="3">
    <source>
        <dbReference type="Proteomes" id="UP000799778"/>
    </source>
</evidence>
<dbReference type="GeneID" id="54278823"/>
<dbReference type="EMBL" id="ML978068">
    <property type="protein sequence ID" value="KAF2018115.1"/>
    <property type="molecule type" value="Genomic_DNA"/>
</dbReference>
<feature type="region of interest" description="Disordered" evidence="1">
    <location>
        <begin position="199"/>
        <end position="233"/>
    </location>
</feature>
<dbReference type="AlphaFoldDB" id="A0A6A5XXQ9"/>
<evidence type="ECO:0008006" key="4">
    <source>
        <dbReference type="Google" id="ProtNLM"/>
    </source>
</evidence>
<accession>A0A6A5XXQ9</accession>